<protein>
    <submittedName>
        <fullName evidence="2">Uncharacterized protein</fullName>
    </submittedName>
</protein>
<name>A0A915I6Y5_ROMCU</name>
<reference evidence="2" key="1">
    <citation type="submission" date="2022-11" db="UniProtKB">
        <authorList>
            <consortium name="WormBaseParasite"/>
        </authorList>
    </citation>
    <scope>IDENTIFICATION</scope>
</reference>
<evidence type="ECO:0000313" key="2">
    <source>
        <dbReference type="WBParaSite" id="nRc.2.0.1.t09631-RA"/>
    </source>
</evidence>
<dbReference type="Proteomes" id="UP000887565">
    <property type="component" value="Unplaced"/>
</dbReference>
<organism evidence="1 2">
    <name type="scientific">Romanomermis culicivorax</name>
    <name type="common">Nematode worm</name>
    <dbReference type="NCBI Taxonomy" id="13658"/>
    <lineage>
        <taxon>Eukaryota</taxon>
        <taxon>Metazoa</taxon>
        <taxon>Ecdysozoa</taxon>
        <taxon>Nematoda</taxon>
        <taxon>Enoplea</taxon>
        <taxon>Dorylaimia</taxon>
        <taxon>Mermithida</taxon>
        <taxon>Mermithoidea</taxon>
        <taxon>Mermithidae</taxon>
        <taxon>Romanomermis</taxon>
    </lineage>
</organism>
<keyword evidence="1" id="KW-1185">Reference proteome</keyword>
<accession>A0A915I6Y5</accession>
<proteinExistence type="predicted"/>
<evidence type="ECO:0000313" key="1">
    <source>
        <dbReference type="Proteomes" id="UP000887565"/>
    </source>
</evidence>
<dbReference type="AlphaFoldDB" id="A0A915I6Y5"/>
<dbReference type="WBParaSite" id="nRc.2.0.1.t09631-RA">
    <property type="protein sequence ID" value="nRc.2.0.1.t09631-RA"/>
    <property type="gene ID" value="nRc.2.0.1.g09631"/>
</dbReference>
<sequence>MEQRKKSFLVAVDNLSTCKRYLYVTFSSKIKVKAPNLIGLPYTGHTLVGVSKLVVENPHNSKKCYLYNGLWCQNFLQFQSTQ</sequence>